<gene>
    <name evidence="2" type="ORF">FCL38_04055</name>
    <name evidence="1" type="ORF">FHS02_000409</name>
</gene>
<dbReference type="EMBL" id="JACHXS010000001">
    <property type="protein sequence ID" value="MBB3219622.1"/>
    <property type="molecule type" value="Genomic_DNA"/>
</dbReference>
<evidence type="ECO:0000313" key="2">
    <source>
        <dbReference type="EMBL" id="QCP09686.1"/>
    </source>
</evidence>
<proteinExistence type="predicted"/>
<dbReference type="Proteomes" id="UP000298763">
    <property type="component" value="Chromosome"/>
</dbReference>
<sequence>MNAHIEIGATALALEAAGTRHAVQASAWLTRGGMVLCRADDEGLDDFPAAELKGSLSLHSGGPWAPADPAEAAVEPGMLPRAARWAVALRTLAFAAQADIHDATLRLSGLDGAEYMLDACRAFALLGWGLEGNAPAAAEFVSQWRECRAWAELAWEHGKGHQPLVAAQGRLPARKRFGRQAGERLVMPRLLLDGESLDFGQHRLDELGQAHEFELLWDRDGTIRLDLLIDETWRPLPLLRAAPCRQVRNRFAAETYAALAYWAAVVGFVQADIIAPLAAISGEAP</sequence>
<reference evidence="1 4" key="2">
    <citation type="submission" date="2020-08" db="EMBL/GenBank/DDBJ databases">
        <title>Genomic Encyclopedia of Type Strains, Phase III (KMG-III): the genomes of soil and plant-associated and newly described type strains.</title>
        <authorList>
            <person name="Whitman W."/>
        </authorList>
    </citation>
    <scope>NUCLEOTIDE SEQUENCE [LARGE SCALE GENOMIC DNA]</scope>
    <source>
        <strain evidence="1 4">CECT 7753</strain>
    </source>
</reference>
<evidence type="ECO:0000313" key="3">
    <source>
        <dbReference type="Proteomes" id="UP000298763"/>
    </source>
</evidence>
<organism evidence="1 4">
    <name type="scientific">Pseudoduganella umbonata</name>
    <dbReference type="NCBI Taxonomy" id="864828"/>
    <lineage>
        <taxon>Bacteria</taxon>
        <taxon>Pseudomonadati</taxon>
        <taxon>Pseudomonadota</taxon>
        <taxon>Betaproteobacteria</taxon>
        <taxon>Burkholderiales</taxon>
        <taxon>Oxalobacteraceae</taxon>
        <taxon>Telluria group</taxon>
        <taxon>Pseudoduganella</taxon>
    </lineage>
</organism>
<name>A0A4P8HL97_9BURK</name>
<dbReference type="Proteomes" id="UP000584325">
    <property type="component" value="Unassembled WGS sequence"/>
</dbReference>
<accession>A0A4P8HL97</accession>
<evidence type="ECO:0000313" key="1">
    <source>
        <dbReference type="EMBL" id="MBB3219622.1"/>
    </source>
</evidence>
<dbReference type="RefSeq" id="WP_137312573.1">
    <property type="nucleotide sequence ID" value="NZ_CP040017.1"/>
</dbReference>
<evidence type="ECO:0000313" key="4">
    <source>
        <dbReference type="Proteomes" id="UP000584325"/>
    </source>
</evidence>
<dbReference type="EMBL" id="CP040017">
    <property type="protein sequence ID" value="QCP09686.1"/>
    <property type="molecule type" value="Genomic_DNA"/>
</dbReference>
<reference evidence="2 3" key="1">
    <citation type="submission" date="2019-05" db="EMBL/GenBank/DDBJ databases">
        <title>Draft Genome Sequences of Six Type Strains of the Genus Massilia.</title>
        <authorList>
            <person name="Miess H."/>
            <person name="Frediansyhah A."/>
            <person name="Gross H."/>
        </authorList>
    </citation>
    <scope>NUCLEOTIDE SEQUENCE [LARGE SCALE GENOMIC DNA]</scope>
    <source>
        <strain evidence="2 3">DSMZ 26121</strain>
    </source>
</reference>
<protein>
    <submittedName>
        <fullName evidence="1">Uncharacterized protein</fullName>
    </submittedName>
</protein>
<dbReference type="AlphaFoldDB" id="A0A4P8HL97"/>
<keyword evidence="3" id="KW-1185">Reference proteome</keyword>